<keyword evidence="2" id="KW-1185">Reference proteome</keyword>
<accession>A0A8J5S9Y0</accession>
<reference evidence="1" key="1">
    <citation type="journal article" date="2021" name="bioRxiv">
        <title>Whole Genome Assembly and Annotation of Northern Wild Rice, Zizania palustris L., Supports a Whole Genome Duplication in the Zizania Genus.</title>
        <authorList>
            <person name="Haas M."/>
            <person name="Kono T."/>
            <person name="Macchietto M."/>
            <person name="Millas R."/>
            <person name="McGilp L."/>
            <person name="Shao M."/>
            <person name="Duquette J."/>
            <person name="Hirsch C.N."/>
            <person name="Kimball J."/>
        </authorList>
    </citation>
    <scope>NUCLEOTIDE SEQUENCE</scope>
    <source>
        <tissue evidence="1">Fresh leaf tissue</tissue>
    </source>
</reference>
<organism evidence="1 2">
    <name type="scientific">Zizania palustris</name>
    <name type="common">Northern wild rice</name>
    <dbReference type="NCBI Taxonomy" id="103762"/>
    <lineage>
        <taxon>Eukaryota</taxon>
        <taxon>Viridiplantae</taxon>
        <taxon>Streptophyta</taxon>
        <taxon>Embryophyta</taxon>
        <taxon>Tracheophyta</taxon>
        <taxon>Spermatophyta</taxon>
        <taxon>Magnoliopsida</taxon>
        <taxon>Liliopsida</taxon>
        <taxon>Poales</taxon>
        <taxon>Poaceae</taxon>
        <taxon>BOP clade</taxon>
        <taxon>Oryzoideae</taxon>
        <taxon>Oryzeae</taxon>
        <taxon>Zizaniinae</taxon>
        <taxon>Zizania</taxon>
    </lineage>
</organism>
<comment type="caution">
    <text evidence="1">The sequence shown here is derived from an EMBL/GenBank/DDBJ whole genome shotgun (WGS) entry which is preliminary data.</text>
</comment>
<name>A0A8J5S9Y0_ZIZPA</name>
<evidence type="ECO:0000313" key="1">
    <source>
        <dbReference type="EMBL" id="KAG8053301.1"/>
    </source>
</evidence>
<dbReference type="Proteomes" id="UP000729402">
    <property type="component" value="Unassembled WGS sequence"/>
</dbReference>
<gene>
    <name evidence="1" type="ORF">GUJ93_ZPchr0001g29228</name>
</gene>
<evidence type="ECO:0000313" key="2">
    <source>
        <dbReference type="Proteomes" id="UP000729402"/>
    </source>
</evidence>
<proteinExistence type="predicted"/>
<protein>
    <submittedName>
        <fullName evidence="1">Uncharacterized protein</fullName>
    </submittedName>
</protein>
<sequence>MLQSCSYCARTVMAISTATATKSFSSSSILLLLYSLCYLSGRLTLQLAKHDAEHWNSVPRLPKSGSECVHPLLSVSIPCTAPPIPFLLTTKSCTGFFLPWIHGFQDIPAEESPNNMTSWQELKLRLHRNGKGRSL</sequence>
<dbReference type="AlphaFoldDB" id="A0A8J5S9Y0"/>
<reference evidence="1" key="2">
    <citation type="submission" date="2021-02" db="EMBL/GenBank/DDBJ databases">
        <authorList>
            <person name="Kimball J.A."/>
            <person name="Haas M.W."/>
            <person name="Macchietto M."/>
            <person name="Kono T."/>
            <person name="Duquette J."/>
            <person name="Shao M."/>
        </authorList>
    </citation>
    <scope>NUCLEOTIDE SEQUENCE</scope>
    <source>
        <tissue evidence="1">Fresh leaf tissue</tissue>
    </source>
</reference>
<dbReference type="EMBL" id="JAAALK010000288">
    <property type="protein sequence ID" value="KAG8053301.1"/>
    <property type="molecule type" value="Genomic_DNA"/>
</dbReference>